<dbReference type="GO" id="GO:0005737">
    <property type="term" value="C:cytoplasm"/>
    <property type="evidence" value="ECO:0007669"/>
    <property type="project" value="TreeGrafter"/>
</dbReference>
<accession>A0A5N6UTZ3</accession>
<organism evidence="11 12">
    <name type="scientific">Aspergillus tamarii</name>
    <dbReference type="NCBI Taxonomy" id="41984"/>
    <lineage>
        <taxon>Eukaryota</taxon>
        <taxon>Fungi</taxon>
        <taxon>Dikarya</taxon>
        <taxon>Ascomycota</taxon>
        <taxon>Pezizomycotina</taxon>
        <taxon>Eurotiomycetes</taxon>
        <taxon>Eurotiomycetidae</taxon>
        <taxon>Eurotiales</taxon>
        <taxon>Aspergillaceae</taxon>
        <taxon>Aspergillus</taxon>
        <taxon>Aspergillus subgen. Circumdati</taxon>
    </lineage>
</organism>
<proteinExistence type="predicted"/>
<dbReference type="EC" id="2.7.11.1" evidence="1"/>
<keyword evidence="2" id="KW-0723">Serine/threonine-protein kinase</keyword>
<comment type="catalytic activity">
    <reaction evidence="8">
        <text>L-seryl-[protein] + ATP = O-phospho-L-seryl-[protein] + ADP + H(+)</text>
        <dbReference type="Rhea" id="RHEA:17989"/>
        <dbReference type="Rhea" id="RHEA-COMP:9863"/>
        <dbReference type="Rhea" id="RHEA-COMP:11604"/>
        <dbReference type="ChEBI" id="CHEBI:15378"/>
        <dbReference type="ChEBI" id="CHEBI:29999"/>
        <dbReference type="ChEBI" id="CHEBI:30616"/>
        <dbReference type="ChEBI" id="CHEBI:83421"/>
        <dbReference type="ChEBI" id="CHEBI:456216"/>
        <dbReference type="EC" id="2.7.11.1"/>
    </reaction>
</comment>
<dbReference type="Gene3D" id="1.10.510.10">
    <property type="entry name" value="Transferase(Phosphotransferase) domain 1"/>
    <property type="match status" value="1"/>
</dbReference>
<protein>
    <recommendedName>
        <fullName evidence="1">non-specific serine/threonine protein kinase</fullName>
        <ecNumber evidence="1">2.7.11.1</ecNumber>
    </recommendedName>
</protein>
<dbReference type="GO" id="GO:0004674">
    <property type="term" value="F:protein serine/threonine kinase activity"/>
    <property type="evidence" value="ECO:0007669"/>
    <property type="project" value="UniProtKB-KW"/>
</dbReference>
<dbReference type="InterPro" id="IPR051334">
    <property type="entry name" value="SRPK"/>
</dbReference>
<dbReference type="SUPFAM" id="SSF56112">
    <property type="entry name" value="Protein kinase-like (PK-like)"/>
    <property type="match status" value="1"/>
</dbReference>
<feature type="domain" description="Protein kinase" evidence="10">
    <location>
        <begin position="40"/>
        <end position="376"/>
    </location>
</feature>
<sequence>MSTQPLQVGTARLIEEERLPFYKAEQFYSVHIGELLHSRYKVLVKLGYGSYSTVWLCRDQINDKYVAVKVLTRTSARSEPALSRELGVYEHLSRLGSSHIGSAYIRGLYDTFELSNPCGVYPCLVHPPMHLSTNALRMIARSCKSSEPLLKQTLICLLQDLDFLHSEANIVHTDTKASNIMLSIEDEMILTQLVVDNNHIIYTSRKLSLLRNDLWGQPVLCDLGEARIGNSYKGNIQPDIYKAPEVLFDMPWSFSADIWNVGVMIWDIFENKHLFDARDEDKEYSPSHHIAEMVAYLGLPPLHFLQRSEETRNVFDQNGKWLGAGGVSIPSISMEESEENLRGQDKQQFLQFMRSMLQWVPEERKTANELLDDPWLNSVSMTPLLDN</sequence>
<keyword evidence="5 11" id="KW-0418">Kinase</keyword>
<keyword evidence="4 9" id="KW-0547">Nucleotide-binding</keyword>
<keyword evidence="3" id="KW-0808">Transferase</keyword>
<dbReference type="Pfam" id="PF00069">
    <property type="entry name" value="Pkinase"/>
    <property type="match status" value="1"/>
</dbReference>
<evidence type="ECO:0000313" key="11">
    <source>
        <dbReference type="EMBL" id="KAE8162112.1"/>
    </source>
</evidence>
<evidence type="ECO:0000256" key="6">
    <source>
        <dbReference type="ARBA" id="ARBA00022840"/>
    </source>
</evidence>
<evidence type="ECO:0000256" key="5">
    <source>
        <dbReference type="ARBA" id="ARBA00022777"/>
    </source>
</evidence>
<evidence type="ECO:0000313" key="12">
    <source>
        <dbReference type="Proteomes" id="UP000326950"/>
    </source>
</evidence>
<evidence type="ECO:0000256" key="8">
    <source>
        <dbReference type="ARBA" id="ARBA00048679"/>
    </source>
</evidence>
<gene>
    <name evidence="11" type="ORF">BDV40DRAFT_288812</name>
</gene>
<evidence type="ECO:0000256" key="9">
    <source>
        <dbReference type="PROSITE-ProRule" id="PRU10141"/>
    </source>
</evidence>
<dbReference type="PANTHER" id="PTHR47634">
    <property type="entry name" value="PROTEIN KINASE DOMAIN-CONTAINING PROTEIN-RELATED"/>
    <property type="match status" value="1"/>
</dbReference>
<dbReference type="AlphaFoldDB" id="A0A5N6UTZ3"/>
<evidence type="ECO:0000256" key="7">
    <source>
        <dbReference type="ARBA" id="ARBA00047899"/>
    </source>
</evidence>
<keyword evidence="12" id="KW-1185">Reference proteome</keyword>
<evidence type="ECO:0000256" key="3">
    <source>
        <dbReference type="ARBA" id="ARBA00022679"/>
    </source>
</evidence>
<dbReference type="PROSITE" id="PS00107">
    <property type="entry name" value="PROTEIN_KINASE_ATP"/>
    <property type="match status" value="1"/>
</dbReference>
<dbReference type="OrthoDB" id="5979581at2759"/>
<dbReference type="InterPro" id="IPR017441">
    <property type="entry name" value="Protein_kinase_ATP_BS"/>
</dbReference>
<dbReference type="EMBL" id="ML738633">
    <property type="protein sequence ID" value="KAE8162112.1"/>
    <property type="molecule type" value="Genomic_DNA"/>
</dbReference>
<name>A0A5N6UTZ3_ASPTM</name>
<keyword evidence="6 9" id="KW-0067">ATP-binding</keyword>
<dbReference type="GO" id="GO:0000245">
    <property type="term" value="P:spliceosomal complex assembly"/>
    <property type="evidence" value="ECO:0007669"/>
    <property type="project" value="TreeGrafter"/>
</dbReference>
<comment type="catalytic activity">
    <reaction evidence="7">
        <text>L-threonyl-[protein] + ATP = O-phospho-L-threonyl-[protein] + ADP + H(+)</text>
        <dbReference type="Rhea" id="RHEA:46608"/>
        <dbReference type="Rhea" id="RHEA-COMP:11060"/>
        <dbReference type="Rhea" id="RHEA-COMP:11605"/>
        <dbReference type="ChEBI" id="CHEBI:15378"/>
        <dbReference type="ChEBI" id="CHEBI:30013"/>
        <dbReference type="ChEBI" id="CHEBI:30616"/>
        <dbReference type="ChEBI" id="CHEBI:61977"/>
        <dbReference type="ChEBI" id="CHEBI:456216"/>
        <dbReference type="EC" id="2.7.11.1"/>
    </reaction>
</comment>
<dbReference type="InterPro" id="IPR011009">
    <property type="entry name" value="Kinase-like_dom_sf"/>
</dbReference>
<reference evidence="11 12" key="1">
    <citation type="submission" date="2019-04" db="EMBL/GenBank/DDBJ databases">
        <title>Friends and foes A comparative genomics study of 23 Aspergillus species from section Flavi.</title>
        <authorList>
            <consortium name="DOE Joint Genome Institute"/>
            <person name="Kjaerbolling I."/>
            <person name="Vesth T."/>
            <person name="Frisvad J.C."/>
            <person name="Nybo J.L."/>
            <person name="Theobald S."/>
            <person name="Kildgaard S."/>
            <person name="Isbrandt T."/>
            <person name="Kuo A."/>
            <person name="Sato A."/>
            <person name="Lyhne E.K."/>
            <person name="Kogle M.E."/>
            <person name="Wiebenga A."/>
            <person name="Kun R.S."/>
            <person name="Lubbers R.J."/>
            <person name="Makela M.R."/>
            <person name="Barry K."/>
            <person name="Chovatia M."/>
            <person name="Clum A."/>
            <person name="Daum C."/>
            <person name="Haridas S."/>
            <person name="He G."/>
            <person name="LaButti K."/>
            <person name="Lipzen A."/>
            <person name="Mondo S."/>
            <person name="Riley R."/>
            <person name="Salamov A."/>
            <person name="Simmons B.A."/>
            <person name="Magnuson J.K."/>
            <person name="Henrissat B."/>
            <person name="Mortensen U.H."/>
            <person name="Larsen T.O."/>
            <person name="Devries R.P."/>
            <person name="Grigoriev I.V."/>
            <person name="Machida M."/>
            <person name="Baker S.E."/>
            <person name="Andersen M.R."/>
        </authorList>
    </citation>
    <scope>NUCLEOTIDE SEQUENCE [LARGE SCALE GENOMIC DNA]</scope>
    <source>
        <strain evidence="11 12">CBS 117626</strain>
    </source>
</reference>
<dbReference type="GO" id="GO:0005524">
    <property type="term" value="F:ATP binding"/>
    <property type="evidence" value="ECO:0007669"/>
    <property type="project" value="UniProtKB-UniRule"/>
</dbReference>
<evidence type="ECO:0000256" key="2">
    <source>
        <dbReference type="ARBA" id="ARBA00022527"/>
    </source>
</evidence>
<evidence type="ECO:0000256" key="1">
    <source>
        <dbReference type="ARBA" id="ARBA00012513"/>
    </source>
</evidence>
<dbReference type="Proteomes" id="UP000326950">
    <property type="component" value="Unassembled WGS sequence"/>
</dbReference>
<dbReference type="Gene3D" id="3.30.200.20">
    <property type="entry name" value="Phosphorylase Kinase, domain 1"/>
    <property type="match status" value="1"/>
</dbReference>
<feature type="binding site" evidence="9">
    <location>
        <position position="69"/>
    </location>
    <ligand>
        <name>ATP</name>
        <dbReference type="ChEBI" id="CHEBI:30616"/>
    </ligand>
</feature>
<evidence type="ECO:0000256" key="4">
    <source>
        <dbReference type="ARBA" id="ARBA00022741"/>
    </source>
</evidence>
<dbReference type="PANTHER" id="PTHR47634:SF9">
    <property type="entry name" value="PROTEIN KINASE DOMAIN-CONTAINING PROTEIN-RELATED"/>
    <property type="match status" value="1"/>
</dbReference>
<dbReference type="GO" id="GO:0050684">
    <property type="term" value="P:regulation of mRNA processing"/>
    <property type="evidence" value="ECO:0007669"/>
    <property type="project" value="TreeGrafter"/>
</dbReference>
<dbReference type="PROSITE" id="PS50011">
    <property type="entry name" value="PROTEIN_KINASE_DOM"/>
    <property type="match status" value="1"/>
</dbReference>
<dbReference type="SMART" id="SM00220">
    <property type="entry name" value="S_TKc"/>
    <property type="match status" value="1"/>
</dbReference>
<dbReference type="GO" id="GO:0005634">
    <property type="term" value="C:nucleus"/>
    <property type="evidence" value="ECO:0007669"/>
    <property type="project" value="TreeGrafter"/>
</dbReference>
<dbReference type="InterPro" id="IPR000719">
    <property type="entry name" value="Prot_kinase_dom"/>
</dbReference>
<evidence type="ECO:0000259" key="10">
    <source>
        <dbReference type="PROSITE" id="PS50011"/>
    </source>
</evidence>